<dbReference type="Proteomes" id="UP000247810">
    <property type="component" value="Unassembled WGS sequence"/>
</dbReference>
<organism evidence="3 4">
    <name type="scientific">Aspergillus ellipticus CBS 707.79</name>
    <dbReference type="NCBI Taxonomy" id="1448320"/>
    <lineage>
        <taxon>Eukaryota</taxon>
        <taxon>Fungi</taxon>
        <taxon>Dikarya</taxon>
        <taxon>Ascomycota</taxon>
        <taxon>Pezizomycotina</taxon>
        <taxon>Eurotiomycetes</taxon>
        <taxon>Eurotiomycetidae</taxon>
        <taxon>Eurotiales</taxon>
        <taxon>Aspergillaceae</taxon>
        <taxon>Aspergillus</taxon>
        <taxon>Aspergillus subgen. Circumdati</taxon>
    </lineage>
</organism>
<keyword evidence="4" id="KW-1185">Reference proteome</keyword>
<dbReference type="SUPFAM" id="SSF52266">
    <property type="entry name" value="SGNH hydrolase"/>
    <property type="match status" value="1"/>
</dbReference>
<dbReference type="OrthoDB" id="1600564at2759"/>
<name>A0A319EWF2_9EURO</name>
<gene>
    <name evidence="3" type="ORF">BO71DRAFT_376520</name>
</gene>
<proteinExistence type="predicted"/>
<keyword evidence="2" id="KW-0732">Signal</keyword>
<sequence length="342" mass="37803">MASTLSLLVLVLTSGIAVCTPFGPRSQGLLETFSSLVVFGDSYTDDGVYDYIPPVGSQTTDAWDGGRAWPSYIQQYTGVNLYDYAVAGAVCDSVVSNSVRNGVEQDQLPAFLADNVYVSNTTGQPALINKPDETIYAIWIGTNDLGPNGFLTEAEPAGMPLTYFTDCVYTQLDRLYAVGARTFVLMNIAPLNLAPEYATPQNGGLPVGEYWTDKSSYDPNITQSSEKMRQYLTMVNAVFDYQTPYDLLLASRYPGGSFAIYDVHALMTDIWENPSHYLNGTVPYNVTSSIYRCGSPCSSNAVRSSYMWYNDLHPSEQTDRVIAREFVNLVKGQSKWGKFWRS</sequence>
<reference evidence="3 4" key="1">
    <citation type="submission" date="2018-02" db="EMBL/GenBank/DDBJ databases">
        <title>The genomes of Aspergillus section Nigri reveals drivers in fungal speciation.</title>
        <authorList>
            <consortium name="DOE Joint Genome Institute"/>
            <person name="Vesth T.C."/>
            <person name="Nybo J."/>
            <person name="Theobald S."/>
            <person name="Brandl J."/>
            <person name="Frisvad J.C."/>
            <person name="Nielsen K.F."/>
            <person name="Lyhne E.K."/>
            <person name="Kogle M.E."/>
            <person name="Kuo A."/>
            <person name="Riley R."/>
            <person name="Clum A."/>
            <person name="Nolan M."/>
            <person name="Lipzen A."/>
            <person name="Salamov A."/>
            <person name="Henrissat B."/>
            <person name="Wiebenga A."/>
            <person name="De vries R.P."/>
            <person name="Grigoriev I.V."/>
            <person name="Mortensen U.H."/>
            <person name="Andersen M.R."/>
            <person name="Baker S.E."/>
        </authorList>
    </citation>
    <scope>NUCLEOTIDE SEQUENCE [LARGE SCALE GENOMIC DNA]</scope>
    <source>
        <strain evidence="3 4">CBS 707.79</strain>
    </source>
</reference>
<dbReference type="InterPro" id="IPR001087">
    <property type="entry name" value="GDSL"/>
</dbReference>
<keyword evidence="1 3" id="KW-0378">Hydrolase</keyword>
<dbReference type="GO" id="GO:0016788">
    <property type="term" value="F:hydrolase activity, acting on ester bonds"/>
    <property type="evidence" value="ECO:0007669"/>
    <property type="project" value="InterPro"/>
</dbReference>
<dbReference type="InterPro" id="IPR051058">
    <property type="entry name" value="GDSL_Est/Lipase"/>
</dbReference>
<evidence type="ECO:0000313" key="3">
    <source>
        <dbReference type="EMBL" id="PYH95902.1"/>
    </source>
</evidence>
<dbReference type="AlphaFoldDB" id="A0A319EWF2"/>
<dbReference type="CDD" id="cd01846">
    <property type="entry name" value="fatty_acyltransferase_like"/>
    <property type="match status" value="1"/>
</dbReference>
<evidence type="ECO:0000313" key="4">
    <source>
        <dbReference type="Proteomes" id="UP000247810"/>
    </source>
</evidence>
<dbReference type="Gene3D" id="3.40.50.1110">
    <property type="entry name" value="SGNH hydrolase"/>
    <property type="match status" value="1"/>
</dbReference>
<dbReference type="PANTHER" id="PTHR45648:SF22">
    <property type="entry name" value="GDSL LIPASE_ACYLHYDROLASE FAMILY PROTEIN (AFU_ORTHOLOGUE AFUA_4G14700)"/>
    <property type="match status" value="1"/>
</dbReference>
<dbReference type="Pfam" id="PF00657">
    <property type="entry name" value="Lipase_GDSL"/>
    <property type="match status" value="1"/>
</dbReference>
<dbReference type="InterPro" id="IPR036514">
    <property type="entry name" value="SGNH_hydro_sf"/>
</dbReference>
<feature type="signal peptide" evidence="2">
    <location>
        <begin position="1"/>
        <end position="19"/>
    </location>
</feature>
<accession>A0A319EWF2</accession>
<protein>
    <submittedName>
        <fullName evidence="3">GDSL Lipase/Acylhydrolase family protein</fullName>
    </submittedName>
</protein>
<dbReference type="EMBL" id="KZ825846">
    <property type="protein sequence ID" value="PYH95902.1"/>
    <property type="molecule type" value="Genomic_DNA"/>
</dbReference>
<evidence type="ECO:0000256" key="1">
    <source>
        <dbReference type="ARBA" id="ARBA00022801"/>
    </source>
</evidence>
<evidence type="ECO:0000256" key="2">
    <source>
        <dbReference type="SAM" id="SignalP"/>
    </source>
</evidence>
<dbReference type="VEuPathDB" id="FungiDB:BO71DRAFT_376520"/>
<feature type="chain" id="PRO_5016377943" evidence="2">
    <location>
        <begin position="20"/>
        <end position="342"/>
    </location>
</feature>
<dbReference type="PANTHER" id="PTHR45648">
    <property type="entry name" value="GDSL LIPASE/ACYLHYDROLASE FAMILY PROTEIN (AFU_ORTHOLOGUE AFUA_4G14700)"/>
    <property type="match status" value="1"/>
</dbReference>